<feature type="transmembrane region" description="Helical" evidence="1">
    <location>
        <begin position="6"/>
        <end position="27"/>
    </location>
</feature>
<organism evidence="2 3">
    <name type="scientific">Chryseobacterium paridis</name>
    <dbReference type="NCBI Taxonomy" id="2800328"/>
    <lineage>
        <taxon>Bacteria</taxon>
        <taxon>Pseudomonadati</taxon>
        <taxon>Bacteroidota</taxon>
        <taxon>Flavobacteriia</taxon>
        <taxon>Flavobacteriales</taxon>
        <taxon>Weeksellaceae</taxon>
        <taxon>Chryseobacterium group</taxon>
        <taxon>Chryseobacterium</taxon>
    </lineage>
</organism>
<evidence type="ECO:0000256" key="1">
    <source>
        <dbReference type="SAM" id="Phobius"/>
    </source>
</evidence>
<dbReference type="RefSeq" id="WP_200246522.1">
    <property type="nucleotide sequence ID" value="NZ_JAENHK010000010.1"/>
</dbReference>
<accession>A0ABS1FWK4</accession>
<reference evidence="3" key="1">
    <citation type="submission" date="2021-01" db="EMBL/GenBank/DDBJ databases">
        <title>Genome public.</title>
        <authorList>
            <person name="Liu C."/>
            <person name="Sun Q."/>
        </authorList>
    </citation>
    <scope>NUCLEOTIDE SEQUENCE [LARGE SCALE GENOMIC DNA]</scope>
    <source>
        <strain evidence="3">YIM B02567</strain>
    </source>
</reference>
<keyword evidence="1" id="KW-1133">Transmembrane helix</keyword>
<name>A0ABS1FWK4_9FLAO</name>
<keyword evidence="3" id="KW-1185">Reference proteome</keyword>
<evidence type="ECO:0000313" key="3">
    <source>
        <dbReference type="Proteomes" id="UP000628669"/>
    </source>
</evidence>
<keyword evidence="1" id="KW-0812">Transmembrane</keyword>
<sequence length="153" mass="18041">MSKEPFIFFGIVILLLTVVLLIQYFYFKRQQKLFFTSIQDKNYNIIRDVETDIEIYSKLKYKFVHRMADIVFLKDEIFIIIHKQCIKSGKILQISKSSDFHSGVSRKLICHSKLKVSEQLEIKGQFVDFILTQNFKITLHLKNKGFDIASVLN</sequence>
<proteinExistence type="predicted"/>
<gene>
    <name evidence="2" type="ORF">JHL15_13515</name>
</gene>
<dbReference type="EMBL" id="JAENHK010000010">
    <property type="protein sequence ID" value="MBK1896780.1"/>
    <property type="molecule type" value="Genomic_DNA"/>
</dbReference>
<evidence type="ECO:0000313" key="2">
    <source>
        <dbReference type="EMBL" id="MBK1896780.1"/>
    </source>
</evidence>
<dbReference type="Proteomes" id="UP000628669">
    <property type="component" value="Unassembled WGS sequence"/>
</dbReference>
<comment type="caution">
    <text evidence="2">The sequence shown here is derived from an EMBL/GenBank/DDBJ whole genome shotgun (WGS) entry which is preliminary data.</text>
</comment>
<keyword evidence="1" id="KW-0472">Membrane</keyword>
<protein>
    <submittedName>
        <fullName evidence="2">Uncharacterized protein</fullName>
    </submittedName>
</protein>